<dbReference type="EMBL" id="OX365700">
    <property type="protein sequence ID" value="CAI4033392.1"/>
    <property type="molecule type" value="Genomic_DNA"/>
</dbReference>
<keyword evidence="2" id="KW-1185">Reference proteome</keyword>
<accession>A0AA86T859</accession>
<sequence>MMFANWSIRCNHRRKRGLWILGFLVIIIPGVGCASTPGDERSEAMPEPVAPLVGNWEKMTHSACSERYPDRIQFREGRSYSGHKASPDAFTWWDVGTYEITGPGHINISTANDAIITYRFDLSGGVLAFRDPDGCEFKYRKVG</sequence>
<evidence type="ECO:0000313" key="1">
    <source>
        <dbReference type="EMBL" id="CAI4033392.1"/>
    </source>
</evidence>
<dbReference type="Proteomes" id="UP001179121">
    <property type="component" value="Chromosome"/>
</dbReference>
<proteinExistence type="predicted"/>
<organism evidence="1 2">
    <name type="scientific">Nitrospira tepida</name>
    <dbReference type="NCBI Taxonomy" id="2973512"/>
    <lineage>
        <taxon>Bacteria</taxon>
        <taxon>Pseudomonadati</taxon>
        <taxon>Nitrospirota</taxon>
        <taxon>Nitrospiria</taxon>
        <taxon>Nitrospirales</taxon>
        <taxon>Nitrospiraceae</taxon>
        <taxon>Nitrospira</taxon>
    </lineage>
</organism>
<gene>
    <name evidence="1" type="ORF">DNFV4_03828</name>
</gene>
<reference evidence="1" key="1">
    <citation type="submission" date="2022-10" db="EMBL/GenBank/DDBJ databases">
        <authorList>
            <person name="Koch H."/>
        </authorList>
    </citation>
    <scope>NUCLEOTIDE SEQUENCE</scope>
    <source>
        <strain evidence="1">DNF</strain>
    </source>
</reference>
<protein>
    <recommendedName>
        <fullName evidence="3">Lipocalin-like domain-containing protein</fullName>
    </recommendedName>
</protein>
<dbReference type="KEGG" id="nti:DNFV4_03828"/>
<evidence type="ECO:0000313" key="2">
    <source>
        <dbReference type="Proteomes" id="UP001179121"/>
    </source>
</evidence>
<evidence type="ECO:0008006" key="3">
    <source>
        <dbReference type="Google" id="ProtNLM"/>
    </source>
</evidence>
<name>A0AA86T859_9BACT</name>
<dbReference type="AlphaFoldDB" id="A0AA86T859"/>